<evidence type="ECO:0000313" key="1">
    <source>
        <dbReference type="EMBL" id="PKD89645.1"/>
    </source>
</evidence>
<accession>A0AAP8LDK7</accession>
<organism evidence="1 2">
    <name type="scientific">Escherichia coli</name>
    <dbReference type="NCBI Taxonomy" id="562"/>
    <lineage>
        <taxon>Bacteria</taxon>
        <taxon>Pseudomonadati</taxon>
        <taxon>Pseudomonadota</taxon>
        <taxon>Gammaproteobacteria</taxon>
        <taxon>Enterobacterales</taxon>
        <taxon>Enterobacteriaceae</taxon>
        <taxon>Escherichia</taxon>
    </lineage>
</organism>
<sequence length="235" mass="26909">MLSKEIEILKQWGYTSDAAKRIVKTKDFNKPVYRFLKEESFADDFCNGAVYISTLSKCRQHENQEQGDQLEGTMFSFGVGEEVSQGGNLSSKRSHLGAYSFIDCDGYTDGGNYEMLKHKNAFVLCTTKSYRPDIFNESFGPHCVRIDNPLVFTWELSEAIKREYKINVVKASEVKYGSRDVSGKSVSLLDMCFIKPSAPYSIQEEFRFFWDVIGEIEPRVFYSDKIPPIVKKITK</sequence>
<dbReference type="AlphaFoldDB" id="A0AAP8LDK7"/>
<reference evidence="1 2" key="1">
    <citation type="submission" date="2017-12" db="EMBL/GenBank/DDBJ databases">
        <title>Rapid rising of carbapenem-resistant Enterobacteriaceae(CRE) and emergence of colistin resistance genemcr-1 in CRE in the hospital of Henan, China.</title>
        <authorList>
            <person name="Sun Q."/>
            <person name="Zhang R."/>
            <person name="Li Y."/>
            <person name="Shen Y."/>
            <person name="Zhang Y."/>
            <person name="Yang J."/>
            <person name="Shu L."/>
            <person name="Zhou H."/>
            <person name="Wang Y."/>
            <person name="Wang B."/>
            <person name="Shen Z."/>
        </authorList>
    </citation>
    <scope>NUCLEOTIDE SEQUENCE [LARGE SCALE GENOMIC DNA]</scope>
    <source>
        <strain evidence="1 2">3512</strain>
    </source>
</reference>
<gene>
    <name evidence="1" type="ORF">CWS33_12560</name>
</gene>
<protein>
    <submittedName>
        <fullName evidence="1">Uncharacterized protein</fullName>
    </submittedName>
</protein>
<proteinExistence type="predicted"/>
<dbReference type="RefSeq" id="WP_096002437.1">
    <property type="nucleotide sequence ID" value="NZ_BGHG01000031.1"/>
</dbReference>
<dbReference type="Proteomes" id="UP000233549">
    <property type="component" value="Unassembled WGS sequence"/>
</dbReference>
<evidence type="ECO:0000313" key="2">
    <source>
        <dbReference type="Proteomes" id="UP000233549"/>
    </source>
</evidence>
<dbReference type="EMBL" id="PITP01000010">
    <property type="protein sequence ID" value="PKD89645.1"/>
    <property type="molecule type" value="Genomic_DNA"/>
</dbReference>
<name>A0AAP8LDK7_ECOLX</name>
<comment type="caution">
    <text evidence="1">The sequence shown here is derived from an EMBL/GenBank/DDBJ whole genome shotgun (WGS) entry which is preliminary data.</text>
</comment>